<dbReference type="Proteomes" id="UP000557772">
    <property type="component" value="Unassembled WGS sequence"/>
</dbReference>
<keyword evidence="1" id="KW-0813">Transport</keyword>
<dbReference type="SMART" id="SM00382">
    <property type="entry name" value="AAA"/>
    <property type="match status" value="1"/>
</dbReference>
<dbReference type="InterPro" id="IPR003593">
    <property type="entry name" value="AAA+_ATPase"/>
</dbReference>
<feature type="domain" description="ABC transporter" evidence="4">
    <location>
        <begin position="18"/>
        <end position="242"/>
    </location>
</feature>
<comment type="caution">
    <text evidence="5">The sequence shown here is derived from an EMBL/GenBank/DDBJ whole genome shotgun (WGS) entry which is preliminary data.</text>
</comment>
<dbReference type="EMBL" id="JABENB010000002">
    <property type="protein sequence ID" value="NNG40404.1"/>
    <property type="molecule type" value="Genomic_DNA"/>
</dbReference>
<evidence type="ECO:0000256" key="2">
    <source>
        <dbReference type="ARBA" id="ARBA00022741"/>
    </source>
</evidence>
<dbReference type="RefSeq" id="WP_171156639.1">
    <property type="nucleotide sequence ID" value="NZ_JABENB010000002.1"/>
</dbReference>
<protein>
    <submittedName>
        <fullName evidence="5">ABC transporter ATP-binding protein</fullName>
    </submittedName>
</protein>
<dbReference type="InterPro" id="IPR027417">
    <property type="entry name" value="P-loop_NTPase"/>
</dbReference>
<dbReference type="CDD" id="cd03255">
    <property type="entry name" value="ABC_MJ0796_LolCDE_FtsE"/>
    <property type="match status" value="1"/>
</dbReference>
<proteinExistence type="predicted"/>
<dbReference type="GO" id="GO:0016887">
    <property type="term" value="F:ATP hydrolysis activity"/>
    <property type="evidence" value="ECO:0007669"/>
    <property type="project" value="InterPro"/>
</dbReference>
<dbReference type="InterPro" id="IPR015854">
    <property type="entry name" value="ABC_transpr_LolD-like"/>
</dbReference>
<dbReference type="InterPro" id="IPR003439">
    <property type="entry name" value="ABC_transporter-like_ATP-bd"/>
</dbReference>
<evidence type="ECO:0000313" key="5">
    <source>
        <dbReference type="EMBL" id="NNG40404.1"/>
    </source>
</evidence>
<evidence type="ECO:0000256" key="3">
    <source>
        <dbReference type="ARBA" id="ARBA00022840"/>
    </source>
</evidence>
<gene>
    <name evidence="5" type="ORF">HJ588_14125</name>
</gene>
<name>A0A849AHT0_9MICO</name>
<dbReference type="PROSITE" id="PS00211">
    <property type="entry name" value="ABC_TRANSPORTER_1"/>
    <property type="match status" value="1"/>
</dbReference>
<dbReference type="GO" id="GO:0022857">
    <property type="term" value="F:transmembrane transporter activity"/>
    <property type="evidence" value="ECO:0007669"/>
    <property type="project" value="TreeGrafter"/>
</dbReference>
<dbReference type="GO" id="GO:0005886">
    <property type="term" value="C:plasma membrane"/>
    <property type="evidence" value="ECO:0007669"/>
    <property type="project" value="TreeGrafter"/>
</dbReference>
<reference evidence="5 6" key="1">
    <citation type="submission" date="2020-05" db="EMBL/GenBank/DDBJ databases">
        <title>Flexivirga sp. ID2601S isolated from air conditioner.</title>
        <authorList>
            <person name="Kim D.H."/>
        </authorList>
    </citation>
    <scope>NUCLEOTIDE SEQUENCE [LARGE SCALE GENOMIC DNA]</scope>
    <source>
        <strain evidence="5 6">ID2601S</strain>
    </source>
</reference>
<dbReference type="GO" id="GO:0005524">
    <property type="term" value="F:ATP binding"/>
    <property type="evidence" value="ECO:0007669"/>
    <property type="project" value="UniProtKB-KW"/>
</dbReference>
<accession>A0A849AHT0</accession>
<evidence type="ECO:0000259" key="4">
    <source>
        <dbReference type="PROSITE" id="PS50893"/>
    </source>
</evidence>
<dbReference type="PROSITE" id="PS50893">
    <property type="entry name" value="ABC_TRANSPORTER_2"/>
    <property type="match status" value="1"/>
</dbReference>
<dbReference type="AlphaFoldDB" id="A0A849AHT0"/>
<evidence type="ECO:0000256" key="1">
    <source>
        <dbReference type="ARBA" id="ARBA00022448"/>
    </source>
</evidence>
<dbReference type="InterPro" id="IPR017911">
    <property type="entry name" value="MacB-like_ATP-bd"/>
</dbReference>
<organism evidence="5 6">
    <name type="scientific">Flexivirga aerilata</name>
    <dbReference type="NCBI Taxonomy" id="1656889"/>
    <lineage>
        <taxon>Bacteria</taxon>
        <taxon>Bacillati</taxon>
        <taxon>Actinomycetota</taxon>
        <taxon>Actinomycetes</taxon>
        <taxon>Micrococcales</taxon>
        <taxon>Dermacoccaceae</taxon>
        <taxon>Flexivirga</taxon>
    </lineage>
</organism>
<keyword evidence="2" id="KW-0547">Nucleotide-binding</keyword>
<dbReference type="SUPFAM" id="SSF52540">
    <property type="entry name" value="P-loop containing nucleoside triphosphate hydrolases"/>
    <property type="match status" value="1"/>
</dbReference>
<dbReference type="InterPro" id="IPR017871">
    <property type="entry name" value="ABC_transporter-like_CS"/>
</dbReference>
<keyword evidence="3 5" id="KW-0067">ATP-binding</keyword>
<dbReference type="Gene3D" id="3.40.50.300">
    <property type="entry name" value="P-loop containing nucleotide triphosphate hydrolases"/>
    <property type="match status" value="1"/>
</dbReference>
<dbReference type="PANTHER" id="PTHR24220">
    <property type="entry name" value="IMPORT ATP-BINDING PROTEIN"/>
    <property type="match status" value="1"/>
</dbReference>
<sequence length="242" mass="25300">MTQQLHATTPPPTADRTLVGHHLVKRYAPSVQDSPPALAGVSLAVAPGESVAVMGPSGSGKTTLLHVLAGIVRPDEGDVIWNGASLRSASDASRTTLRRSAFGFVFQSGQLIPELPAVENVALPLLLGGTDRRRAEARAAALFAPLGLAGLERRRPGELSGGQAQRVAIARALVGTPGVVFADEPTGALDQHTSGEVMHHLTGLSRHLGASLLIVTHDANVAGWCDRTLHMQDGRIVGEARR</sequence>
<dbReference type="PANTHER" id="PTHR24220:SF685">
    <property type="entry name" value="ABC TRANSPORTER RELATED"/>
    <property type="match status" value="1"/>
</dbReference>
<evidence type="ECO:0000313" key="6">
    <source>
        <dbReference type="Proteomes" id="UP000557772"/>
    </source>
</evidence>
<keyword evidence="6" id="KW-1185">Reference proteome</keyword>
<dbReference type="Pfam" id="PF00005">
    <property type="entry name" value="ABC_tran"/>
    <property type="match status" value="1"/>
</dbReference>